<evidence type="ECO:0000313" key="3">
    <source>
        <dbReference type="WBParaSite" id="GPUH_0000445701-mRNA-1"/>
    </source>
</evidence>
<accession>A0A183D6V9</accession>
<sequence length="68" mass="8060">MTKSSRFLHQRIYVFFMLLRNLFSPAIRCCHASAKMLVFWQSMKRTVFRNGDMNLGLPIGNWRMFAVS</sequence>
<reference evidence="3" key="1">
    <citation type="submission" date="2016-06" db="UniProtKB">
        <authorList>
            <consortium name="WormBaseParasite"/>
        </authorList>
    </citation>
    <scope>IDENTIFICATION</scope>
</reference>
<protein>
    <submittedName>
        <fullName evidence="3">Secreted protein</fullName>
    </submittedName>
</protein>
<dbReference type="WBParaSite" id="GPUH_0000445701-mRNA-1">
    <property type="protein sequence ID" value="GPUH_0000445701-mRNA-1"/>
    <property type="gene ID" value="GPUH_0000445701"/>
</dbReference>
<evidence type="ECO:0000313" key="2">
    <source>
        <dbReference type="Proteomes" id="UP000271098"/>
    </source>
</evidence>
<name>A0A183D6V9_9BILA</name>
<dbReference type="Proteomes" id="UP000271098">
    <property type="component" value="Unassembled WGS sequence"/>
</dbReference>
<keyword evidence="2" id="KW-1185">Reference proteome</keyword>
<evidence type="ECO:0000313" key="1">
    <source>
        <dbReference type="EMBL" id="VDK44968.1"/>
    </source>
</evidence>
<dbReference type="AlphaFoldDB" id="A0A183D6V9"/>
<organism evidence="3">
    <name type="scientific">Gongylonema pulchrum</name>
    <dbReference type="NCBI Taxonomy" id="637853"/>
    <lineage>
        <taxon>Eukaryota</taxon>
        <taxon>Metazoa</taxon>
        <taxon>Ecdysozoa</taxon>
        <taxon>Nematoda</taxon>
        <taxon>Chromadorea</taxon>
        <taxon>Rhabditida</taxon>
        <taxon>Spirurina</taxon>
        <taxon>Spiruromorpha</taxon>
        <taxon>Spiruroidea</taxon>
        <taxon>Gongylonematidae</taxon>
        <taxon>Gongylonema</taxon>
    </lineage>
</organism>
<proteinExistence type="predicted"/>
<reference evidence="1 2" key="2">
    <citation type="submission" date="2018-11" db="EMBL/GenBank/DDBJ databases">
        <authorList>
            <consortium name="Pathogen Informatics"/>
        </authorList>
    </citation>
    <scope>NUCLEOTIDE SEQUENCE [LARGE SCALE GENOMIC DNA]</scope>
</reference>
<dbReference type="EMBL" id="UYRT01008400">
    <property type="protein sequence ID" value="VDK44968.1"/>
    <property type="molecule type" value="Genomic_DNA"/>
</dbReference>
<gene>
    <name evidence="1" type="ORF">GPUH_LOCUS4450</name>
</gene>